<comment type="caution">
    <text evidence="1">The sequence shown here is derived from an EMBL/GenBank/DDBJ whole genome shotgun (WGS) entry which is preliminary data.</text>
</comment>
<dbReference type="PANTHER" id="PTHR15503">
    <property type="entry name" value="LDOC1 RELATED"/>
    <property type="match status" value="1"/>
</dbReference>
<dbReference type="Proteomes" id="UP001151760">
    <property type="component" value="Unassembled WGS sequence"/>
</dbReference>
<evidence type="ECO:0008006" key="3">
    <source>
        <dbReference type="Google" id="ProtNLM"/>
    </source>
</evidence>
<evidence type="ECO:0000313" key="1">
    <source>
        <dbReference type="EMBL" id="GJT20382.1"/>
    </source>
</evidence>
<accession>A0ABQ5C2Z9</accession>
<dbReference type="Pfam" id="PF08284">
    <property type="entry name" value="RVP_2"/>
    <property type="match status" value="1"/>
</dbReference>
<organism evidence="1 2">
    <name type="scientific">Tanacetum coccineum</name>
    <dbReference type="NCBI Taxonomy" id="301880"/>
    <lineage>
        <taxon>Eukaryota</taxon>
        <taxon>Viridiplantae</taxon>
        <taxon>Streptophyta</taxon>
        <taxon>Embryophyta</taxon>
        <taxon>Tracheophyta</taxon>
        <taxon>Spermatophyta</taxon>
        <taxon>Magnoliopsida</taxon>
        <taxon>eudicotyledons</taxon>
        <taxon>Gunneridae</taxon>
        <taxon>Pentapetalae</taxon>
        <taxon>asterids</taxon>
        <taxon>campanulids</taxon>
        <taxon>Asterales</taxon>
        <taxon>Asteraceae</taxon>
        <taxon>Asteroideae</taxon>
        <taxon>Anthemideae</taxon>
        <taxon>Anthemidinae</taxon>
        <taxon>Tanacetum</taxon>
    </lineage>
</organism>
<keyword evidence="2" id="KW-1185">Reference proteome</keyword>
<name>A0ABQ5C2Z9_9ASTR</name>
<protein>
    <recommendedName>
        <fullName evidence="3">Reverse transcriptase domain-containing protein</fullName>
    </recommendedName>
</protein>
<sequence length="192" mass="21461">MISSPNHPTSNVEDAFSSNFLNYLPASPDYFPASPGNTYSSSSNSFGVVPISSPALSLFHDDPYMKNRRQEDVKSYAATPVENNSFDVVIGMDWLSMYHAKILCDEKVVHIPIDDETLIIRGDRITENKKSDEKRLEDILVVREFPKVFLEDLPGLPPVHQVEFQIDLIPGAAPVAHAPYRLAPSEMQELSN</sequence>
<dbReference type="EMBL" id="BQNB010013798">
    <property type="protein sequence ID" value="GJT20382.1"/>
    <property type="molecule type" value="Genomic_DNA"/>
</dbReference>
<evidence type="ECO:0000313" key="2">
    <source>
        <dbReference type="Proteomes" id="UP001151760"/>
    </source>
</evidence>
<proteinExistence type="predicted"/>
<dbReference type="InterPro" id="IPR032567">
    <property type="entry name" value="RTL1-rel"/>
</dbReference>
<dbReference type="PANTHER" id="PTHR15503:SF45">
    <property type="entry name" value="RNA-DIRECTED DNA POLYMERASE HOMOLOG"/>
    <property type="match status" value="1"/>
</dbReference>
<gene>
    <name evidence="1" type="ORF">Tco_0890319</name>
</gene>
<reference evidence="1" key="1">
    <citation type="journal article" date="2022" name="Int. J. Mol. Sci.">
        <title>Draft Genome of Tanacetum Coccineum: Genomic Comparison of Closely Related Tanacetum-Family Plants.</title>
        <authorList>
            <person name="Yamashiro T."/>
            <person name="Shiraishi A."/>
            <person name="Nakayama K."/>
            <person name="Satake H."/>
        </authorList>
    </citation>
    <scope>NUCLEOTIDE SEQUENCE</scope>
</reference>
<reference evidence="1" key="2">
    <citation type="submission" date="2022-01" db="EMBL/GenBank/DDBJ databases">
        <authorList>
            <person name="Yamashiro T."/>
            <person name="Shiraishi A."/>
            <person name="Satake H."/>
            <person name="Nakayama K."/>
        </authorList>
    </citation>
    <scope>NUCLEOTIDE SEQUENCE</scope>
</reference>